<dbReference type="AlphaFoldDB" id="A0A0E0LLG6"/>
<dbReference type="HOGENOM" id="CLU_092975_0_0_1"/>
<name>A0A0E0LLG6_ORYPU</name>
<organism evidence="2">
    <name type="scientific">Oryza punctata</name>
    <name type="common">Red rice</name>
    <dbReference type="NCBI Taxonomy" id="4537"/>
    <lineage>
        <taxon>Eukaryota</taxon>
        <taxon>Viridiplantae</taxon>
        <taxon>Streptophyta</taxon>
        <taxon>Embryophyta</taxon>
        <taxon>Tracheophyta</taxon>
        <taxon>Spermatophyta</taxon>
        <taxon>Magnoliopsida</taxon>
        <taxon>Liliopsida</taxon>
        <taxon>Poales</taxon>
        <taxon>Poaceae</taxon>
        <taxon>BOP clade</taxon>
        <taxon>Oryzoideae</taxon>
        <taxon>Oryzeae</taxon>
        <taxon>Oryzinae</taxon>
        <taxon>Oryza</taxon>
    </lineage>
</organism>
<dbReference type="InterPro" id="IPR039280">
    <property type="entry name" value="VUP"/>
</dbReference>
<dbReference type="eggNOG" id="ENOG502S5I4">
    <property type="taxonomic scope" value="Eukaryota"/>
</dbReference>
<dbReference type="PANTHER" id="PTHR33974:SF2">
    <property type="entry name" value="VASCULAR-RELATED UNKNOWN PROTEIN 1"/>
    <property type="match status" value="1"/>
</dbReference>
<evidence type="ECO:0000313" key="2">
    <source>
        <dbReference type="EnsemblPlants" id="OPUNC07G15410.1"/>
    </source>
</evidence>
<feature type="region of interest" description="Disordered" evidence="1">
    <location>
        <begin position="51"/>
        <end position="91"/>
    </location>
</feature>
<sequence length="218" mass="24161">MEDLVSGSSVMRSAISCSSTSEDQQAAQAQPEESTWTDYFVDFMMSEEEKKRQDHDASYCSHGGDGVYGDCSDLQKEELEEEEEEEDSMISDAASCAPVAAVLPDRYKELKKLKKKVFKALDHDDSLEDTASSPVNSPKVSALSQLELSPKRRCNTRDLTKEVGIGDEHGREGMDYADAMVEGVRFVDQSQKSITPCGELKDKGLCLFPLSMLLHYHG</sequence>
<reference evidence="2" key="2">
    <citation type="submission" date="2018-05" db="EMBL/GenBank/DDBJ databases">
        <title>OpunRS2 (Oryza punctata Reference Sequence Version 2).</title>
        <authorList>
            <person name="Zhang J."/>
            <person name="Kudrna D."/>
            <person name="Lee S."/>
            <person name="Talag J."/>
            <person name="Welchert J."/>
            <person name="Wing R.A."/>
        </authorList>
    </citation>
    <scope>NUCLEOTIDE SEQUENCE [LARGE SCALE GENOMIC DNA]</scope>
</reference>
<dbReference type="Proteomes" id="UP000026962">
    <property type="component" value="Chromosome 8"/>
</dbReference>
<dbReference type="EnsemblPlants" id="OPUNC08G12930.1">
    <property type="protein sequence ID" value="OPUNC08G12930.1"/>
    <property type="gene ID" value="OPUNC08G12930"/>
</dbReference>
<proteinExistence type="predicted"/>
<dbReference type="PANTHER" id="PTHR33974">
    <property type="entry name" value="VASCULAR-RELATED UNKNOWN PROTEIN 1-RELATED"/>
    <property type="match status" value="1"/>
</dbReference>
<dbReference type="Proteomes" id="UP000026962">
    <property type="component" value="Chromosome 7"/>
</dbReference>
<feature type="compositionally biased region" description="Acidic residues" evidence="1">
    <location>
        <begin position="78"/>
        <end position="89"/>
    </location>
</feature>
<feature type="compositionally biased region" description="Polar residues" evidence="1">
    <location>
        <begin position="1"/>
        <end position="23"/>
    </location>
</feature>
<dbReference type="OMA" id="SHAAWNI"/>
<reference evidence="2" key="1">
    <citation type="submission" date="2015-04" db="UniProtKB">
        <authorList>
            <consortium name="EnsemblPlants"/>
        </authorList>
    </citation>
    <scope>IDENTIFICATION</scope>
</reference>
<keyword evidence="3" id="KW-1185">Reference proteome</keyword>
<feature type="region of interest" description="Disordered" evidence="1">
    <location>
        <begin position="1"/>
        <end position="33"/>
    </location>
</feature>
<dbReference type="STRING" id="4537.A0A0E0LLG6"/>
<evidence type="ECO:0000256" key="1">
    <source>
        <dbReference type="SAM" id="MobiDB-lite"/>
    </source>
</evidence>
<dbReference type="Gramene" id="OPUNC07G15410.1">
    <property type="protein sequence ID" value="OPUNC07G15410.1"/>
    <property type="gene ID" value="OPUNC07G15410"/>
</dbReference>
<evidence type="ECO:0000313" key="3">
    <source>
        <dbReference type="Proteomes" id="UP000026962"/>
    </source>
</evidence>
<protein>
    <submittedName>
        <fullName evidence="2">Uncharacterized protein</fullName>
    </submittedName>
</protein>
<dbReference type="EnsemblPlants" id="OPUNC07G15410.1">
    <property type="protein sequence ID" value="OPUNC07G15410.1"/>
    <property type="gene ID" value="OPUNC07G15410"/>
</dbReference>
<dbReference type="GO" id="GO:0010089">
    <property type="term" value="P:xylem development"/>
    <property type="evidence" value="ECO:0007669"/>
    <property type="project" value="InterPro"/>
</dbReference>
<accession>A0A0E0LLG6</accession>
<dbReference type="Gramene" id="OPUNC08G12930.1">
    <property type="protein sequence ID" value="OPUNC08G12930.1"/>
    <property type="gene ID" value="OPUNC08G12930"/>
</dbReference>